<comment type="caution">
    <text evidence="1">The sequence shown here is derived from an EMBL/GenBank/DDBJ whole genome shotgun (WGS) entry which is preliminary data.</text>
</comment>
<name>A0A3M6QDE5_9BURK</name>
<organism evidence="1 2">
    <name type="scientific">Allofranklinella schreckenbergeri</name>
    <dbReference type="NCBI Taxonomy" id="1076744"/>
    <lineage>
        <taxon>Bacteria</taxon>
        <taxon>Pseudomonadati</taxon>
        <taxon>Pseudomonadota</taxon>
        <taxon>Betaproteobacteria</taxon>
        <taxon>Burkholderiales</taxon>
        <taxon>Comamonadaceae</taxon>
        <taxon>Allofranklinella</taxon>
    </lineage>
</organism>
<evidence type="ECO:0000313" key="2">
    <source>
        <dbReference type="Proteomes" id="UP000267521"/>
    </source>
</evidence>
<dbReference type="EMBL" id="RDQM01000002">
    <property type="protein sequence ID" value="RMX00671.1"/>
    <property type="molecule type" value="Genomic_DNA"/>
</dbReference>
<dbReference type="AlphaFoldDB" id="A0A3M6QDE5"/>
<evidence type="ECO:0000313" key="1">
    <source>
        <dbReference type="EMBL" id="RMX00671.1"/>
    </source>
</evidence>
<sequence length="221" mass="24356">MDKQRHPSTTNDNGKCMQELIERILGHRGHFVCAQISAPASQHKKLPFTHICTPPTGDASDLPEVGGLRRFYSAIGSLTLYHVAASDEAGAYIASPAQWASLQHDFLGGFEGMSAQDWSAEDQAWIEACCVIGTEPHTGNYFLMRMEGDDAGWVYSFTHAGLEFDEEAPSLPAFVEKLLTVNNSLARRLAYHMRFSEDGGRTQWTLHSIHDNTGACGRLEA</sequence>
<dbReference type="Proteomes" id="UP000267521">
    <property type="component" value="Unassembled WGS sequence"/>
</dbReference>
<reference evidence="1 2" key="1">
    <citation type="submission" date="2018-10" db="EMBL/GenBank/DDBJ databases">
        <title>Comamonadaceae CDC group NO-1 genome sequencing and assembly.</title>
        <authorList>
            <person name="Bernier A.-M."/>
            <person name="Bernard K."/>
        </authorList>
    </citation>
    <scope>NUCLEOTIDE SEQUENCE [LARGE SCALE GENOMIC DNA]</scope>
    <source>
        <strain evidence="1 2">NML970147</strain>
    </source>
</reference>
<accession>A0A3M6QDE5</accession>
<protein>
    <submittedName>
        <fullName evidence="1">Uncharacterized protein</fullName>
    </submittedName>
</protein>
<gene>
    <name evidence="1" type="ORF">EBQ26_01945</name>
</gene>
<proteinExistence type="predicted"/>